<keyword evidence="2" id="KW-1185">Reference proteome</keyword>
<reference evidence="1 2" key="1">
    <citation type="submission" date="2020-02" db="EMBL/GenBank/DDBJ databases">
        <title>Draft genome sequence of Haematococcus lacustris strain NIES-144.</title>
        <authorList>
            <person name="Morimoto D."/>
            <person name="Nakagawa S."/>
            <person name="Yoshida T."/>
            <person name="Sawayama S."/>
        </authorList>
    </citation>
    <scope>NUCLEOTIDE SEQUENCE [LARGE SCALE GENOMIC DNA]</scope>
    <source>
        <strain evidence="1 2">NIES-144</strain>
    </source>
</reference>
<proteinExistence type="predicted"/>
<evidence type="ECO:0000313" key="2">
    <source>
        <dbReference type="Proteomes" id="UP000485058"/>
    </source>
</evidence>
<comment type="caution">
    <text evidence="1">The sequence shown here is derived from an EMBL/GenBank/DDBJ whole genome shotgun (WGS) entry which is preliminary data.</text>
</comment>
<dbReference type="AlphaFoldDB" id="A0A699YG38"/>
<evidence type="ECO:0000313" key="1">
    <source>
        <dbReference type="EMBL" id="GFH09077.1"/>
    </source>
</evidence>
<sequence length="252" mass="26624">MVTGIAAHSSQPYSAGHAPITQQESVRLCSLRVRDLLLANPTPRGVGELLPNSPQGNAEGVDVSGAGHLTVPEQLQTAAYIIRSLPCLAGSDLAIFNCTLTIQALTSLLLLHPLPLLLAHMDQTHLRRHEGGGAADLLVDALVVHHKSGEAKVCTMKLHLPARAAWKPRVSARESVRSTLAGFCNGGGSTQALAGQQHPQVHHNSMVYGAKAETEPADHTLQCSKAAAPLVNKYICGQCAIARCCTWQPLAS</sequence>
<dbReference type="EMBL" id="BLLF01000207">
    <property type="protein sequence ID" value="GFH09077.1"/>
    <property type="molecule type" value="Genomic_DNA"/>
</dbReference>
<name>A0A699YG38_HAELA</name>
<organism evidence="1 2">
    <name type="scientific">Haematococcus lacustris</name>
    <name type="common">Green alga</name>
    <name type="synonym">Haematococcus pluvialis</name>
    <dbReference type="NCBI Taxonomy" id="44745"/>
    <lineage>
        <taxon>Eukaryota</taxon>
        <taxon>Viridiplantae</taxon>
        <taxon>Chlorophyta</taxon>
        <taxon>core chlorophytes</taxon>
        <taxon>Chlorophyceae</taxon>
        <taxon>CS clade</taxon>
        <taxon>Chlamydomonadales</taxon>
        <taxon>Haematococcaceae</taxon>
        <taxon>Haematococcus</taxon>
    </lineage>
</organism>
<dbReference type="Proteomes" id="UP000485058">
    <property type="component" value="Unassembled WGS sequence"/>
</dbReference>
<accession>A0A699YG38</accession>
<protein>
    <submittedName>
        <fullName evidence="1">Uncharacterized protein</fullName>
    </submittedName>
</protein>
<gene>
    <name evidence="1" type="ORF">HaLaN_04156</name>
</gene>